<dbReference type="InterPro" id="IPR027417">
    <property type="entry name" value="P-loop_NTPase"/>
</dbReference>
<feature type="domain" description="ABC transporter" evidence="12">
    <location>
        <begin position="1284"/>
        <end position="1531"/>
    </location>
</feature>
<dbReference type="KEGG" id="zmk:HG535_0G03440"/>
<keyword evidence="6" id="KW-0547">Nucleotide-binding</keyword>
<dbReference type="CDD" id="cd03244">
    <property type="entry name" value="ABCC_MRP_domain2"/>
    <property type="match status" value="1"/>
</dbReference>
<dbReference type="GO" id="GO:0016887">
    <property type="term" value="F:ATP hydrolysis activity"/>
    <property type="evidence" value="ECO:0007669"/>
    <property type="project" value="InterPro"/>
</dbReference>
<dbReference type="PROSITE" id="PS00211">
    <property type="entry name" value="ABC_TRANSPORTER_1"/>
    <property type="match status" value="2"/>
</dbReference>
<feature type="transmembrane region" description="Helical" evidence="11">
    <location>
        <begin position="1216"/>
        <end position="1239"/>
    </location>
</feature>
<dbReference type="GO" id="GO:0005524">
    <property type="term" value="F:ATP binding"/>
    <property type="evidence" value="ECO:0007669"/>
    <property type="project" value="UniProtKB-KW"/>
</dbReference>
<evidence type="ECO:0000256" key="7">
    <source>
        <dbReference type="ARBA" id="ARBA00022840"/>
    </source>
</evidence>
<feature type="transmembrane region" description="Helical" evidence="11">
    <location>
        <begin position="69"/>
        <end position="90"/>
    </location>
</feature>
<dbReference type="PROSITE" id="PS50893">
    <property type="entry name" value="ABC_TRANSPORTER_2"/>
    <property type="match status" value="2"/>
</dbReference>
<keyword evidence="4 11" id="KW-0812">Transmembrane</keyword>
<dbReference type="Gene3D" id="1.20.1560.10">
    <property type="entry name" value="ABC transporter type 1, transmembrane domain"/>
    <property type="match status" value="2"/>
</dbReference>
<evidence type="ECO:0000256" key="6">
    <source>
        <dbReference type="ARBA" id="ARBA00022741"/>
    </source>
</evidence>
<dbReference type="GO" id="GO:0140359">
    <property type="term" value="F:ABC-type transporter activity"/>
    <property type="evidence" value="ECO:0007669"/>
    <property type="project" value="InterPro"/>
</dbReference>
<dbReference type="InterPro" id="IPR017871">
    <property type="entry name" value="ABC_transporter-like_CS"/>
</dbReference>
<dbReference type="FunFam" id="3.40.50.300:FF:000997">
    <property type="entry name" value="Multidrug resistance-associated protein 1"/>
    <property type="match status" value="1"/>
</dbReference>
<dbReference type="SUPFAM" id="SSF90123">
    <property type="entry name" value="ABC transporter transmembrane region"/>
    <property type="match status" value="2"/>
</dbReference>
<evidence type="ECO:0000256" key="2">
    <source>
        <dbReference type="ARBA" id="ARBA00022448"/>
    </source>
</evidence>
<feature type="transmembrane region" description="Helical" evidence="11">
    <location>
        <begin position="322"/>
        <end position="340"/>
    </location>
</feature>
<dbReference type="InterPro" id="IPR036640">
    <property type="entry name" value="ABC1_TM_sf"/>
</dbReference>
<feature type="transmembrane region" description="Helical" evidence="11">
    <location>
        <begin position="1191"/>
        <end position="1210"/>
    </location>
</feature>
<feature type="transmembrane region" description="Helical" evidence="11">
    <location>
        <begin position="1003"/>
        <end position="1027"/>
    </location>
</feature>
<feature type="transmembrane region" description="Helical" evidence="11">
    <location>
        <begin position="171"/>
        <end position="191"/>
    </location>
</feature>
<evidence type="ECO:0000313" key="15">
    <source>
        <dbReference type="Proteomes" id="UP000509704"/>
    </source>
</evidence>
<organism evidence="14 15">
    <name type="scientific">Zygotorulaspora mrakii</name>
    <name type="common">Zygosaccharomyces mrakii</name>
    <dbReference type="NCBI Taxonomy" id="42260"/>
    <lineage>
        <taxon>Eukaryota</taxon>
        <taxon>Fungi</taxon>
        <taxon>Dikarya</taxon>
        <taxon>Ascomycota</taxon>
        <taxon>Saccharomycotina</taxon>
        <taxon>Saccharomycetes</taxon>
        <taxon>Saccharomycetales</taxon>
        <taxon>Saccharomycetaceae</taxon>
        <taxon>Zygotorulaspora</taxon>
    </lineage>
</organism>
<feature type="transmembrane region" description="Helical" evidence="11">
    <location>
        <begin position="949"/>
        <end position="975"/>
    </location>
</feature>
<evidence type="ECO:0000256" key="11">
    <source>
        <dbReference type="SAM" id="Phobius"/>
    </source>
</evidence>
<dbReference type="CDD" id="cd18579">
    <property type="entry name" value="ABC_6TM_ABCC_D1"/>
    <property type="match status" value="1"/>
</dbReference>
<dbReference type="InterPro" id="IPR003593">
    <property type="entry name" value="AAA+_ATPase"/>
</dbReference>
<dbReference type="CDD" id="cd18603">
    <property type="entry name" value="ABC_6TM_MRP1_2_3_6_D2_like"/>
    <property type="match status" value="1"/>
</dbReference>
<evidence type="ECO:0000256" key="4">
    <source>
        <dbReference type="ARBA" id="ARBA00022692"/>
    </source>
</evidence>
<keyword evidence="15" id="KW-1185">Reference proteome</keyword>
<dbReference type="Gene3D" id="3.40.50.300">
    <property type="entry name" value="P-loop containing nucleotide triphosphate hydrolases"/>
    <property type="match status" value="2"/>
</dbReference>
<feature type="domain" description="ABC transmembrane type-1" evidence="13">
    <location>
        <begin position="284"/>
        <end position="569"/>
    </location>
</feature>
<dbReference type="InterPro" id="IPR056227">
    <property type="entry name" value="TMD0_ABC"/>
</dbReference>
<dbReference type="PROSITE" id="PS50929">
    <property type="entry name" value="ABC_TM1F"/>
    <property type="match status" value="2"/>
</dbReference>
<keyword evidence="9 11" id="KW-0472">Membrane</keyword>
<feature type="transmembrane region" description="Helical" evidence="11">
    <location>
        <begin position="510"/>
        <end position="530"/>
    </location>
</feature>
<keyword evidence="5" id="KW-0677">Repeat</keyword>
<dbReference type="GeneID" id="59238244"/>
<keyword evidence="3" id="KW-0926">Vacuole</keyword>
<comment type="function">
    <text evidence="10">Cooperates for the ATP-dependent vacuolar transport of bilirubin and glutathione conjugates.</text>
</comment>
<reference evidence="14 15" key="1">
    <citation type="submission" date="2020-07" db="EMBL/GenBank/DDBJ databases">
        <title>The yeast mating-type switching endonuclease HO is a domesticated member of an unorthodox homing genetic element family.</title>
        <authorList>
            <person name="Coughlan A.Y."/>
            <person name="Lombardi L."/>
            <person name="Braun-Galleani S."/>
            <person name="Martos A.R."/>
            <person name="Galeote V."/>
            <person name="Bigey F."/>
            <person name="Dequin S."/>
            <person name="Byrne K.P."/>
            <person name="Wolfe K.H."/>
        </authorList>
    </citation>
    <scope>NUCLEOTIDE SEQUENCE [LARGE SCALE GENOMIC DNA]</scope>
    <source>
        <strain evidence="14 15">NRRL Y-6702</strain>
    </source>
</reference>
<dbReference type="GO" id="GO:0000329">
    <property type="term" value="C:fungal-type vacuole membrane"/>
    <property type="evidence" value="ECO:0007669"/>
    <property type="project" value="UniProtKB-ARBA"/>
</dbReference>
<dbReference type="Pfam" id="PF00664">
    <property type="entry name" value="ABC_membrane"/>
    <property type="match status" value="2"/>
</dbReference>
<dbReference type="InterPro" id="IPR050173">
    <property type="entry name" value="ABC_transporter_C-like"/>
</dbReference>
<dbReference type="FunFam" id="1.20.1560.10:FF:000013">
    <property type="entry name" value="ABC transporter C family member 2"/>
    <property type="match status" value="1"/>
</dbReference>
<comment type="subcellular location">
    <subcellularLocation>
        <location evidence="1">Vacuole membrane</location>
        <topology evidence="1">Multi-pass membrane protein</topology>
    </subcellularLocation>
</comment>
<dbReference type="RefSeq" id="XP_037146186.1">
    <property type="nucleotide sequence ID" value="XM_037290291.1"/>
</dbReference>
<keyword evidence="7" id="KW-0067">ATP-binding</keyword>
<dbReference type="SMART" id="SM00382">
    <property type="entry name" value="AAA"/>
    <property type="match status" value="2"/>
</dbReference>
<feature type="domain" description="ABC transmembrane type-1" evidence="13">
    <location>
        <begin position="963"/>
        <end position="1247"/>
    </location>
</feature>
<keyword evidence="8 11" id="KW-1133">Transmembrane helix</keyword>
<evidence type="ECO:0000256" key="1">
    <source>
        <dbReference type="ARBA" id="ARBA00004128"/>
    </source>
</evidence>
<dbReference type="GO" id="GO:0042144">
    <property type="term" value="P:vacuole fusion, non-autophagic"/>
    <property type="evidence" value="ECO:0007669"/>
    <property type="project" value="UniProtKB-ARBA"/>
</dbReference>
<proteinExistence type="predicted"/>
<dbReference type="EMBL" id="CP058610">
    <property type="protein sequence ID" value="QLG74461.1"/>
    <property type="molecule type" value="Genomic_DNA"/>
</dbReference>
<evidence type="ECO:0000256" key="3">
    <source>
        <dbReference type="ARBA" id="ARBA00022554"/>
    </source>
</evidence>
<dbReference type="OrthoDB" id="6500128at2759"/>
<dbReference type="PANTHER" id="PTHR24223:SF443">
    <property type="entry name" value="MULTIDRUG-RESISTANCE LIKE PROTEIN 1, ISOFORM I"/>
    <property type="match status" value="1"/>
</dbReference>
<accession>A0A7H9B6Z0</accession>
<evidence type="ECO:0000259" key="13">
    <source>
        <dbReference type="PROSITE" id="PS50929"/>
    </source>
</evidence>
<name>A0A7H9B6Z0_ZYGMR</name>
<dbReference type="Pfam" id="PF00005">
    <property type="entry name" value="ABC_tran"/>
    <property type="match status" value="2"/>
</dbReference>
<evidence type="ECO:0008006" key="16">
    <source>
        <dbReference type="Google" id="ProtNLM"/>
    </source>
</evidence>
<evidence type="ECO:0000256" key="5">
    <source>
        <dbReference type="ARBA" id="ARBA00022737"/>
    </source>
</evidence>
<feature type="transmembrane region" description="Helical" evidence="11">
    <location>
        <begin position="1077"/>
        <end position="1098"/>
    </location>
</feature>
<protein>
    <recommendedName>
        <fullName evidence="16">Bile pigment transporter 1</fullName>
    </recommendedName>
</protein>
<dbReference type="SUPFAM" id="SSF52540">
    <property type="entry name" value="P-loop containing nucleoside triphosphate hydrolases"/>
    <property type="match status" value="2"/>
</dbReference>
<dbReference type="PANTHER" id="PTHR24223">
    <property type="entry name" value="ATP-BINDING CASSETTE SUB-FAMILY C"/>
    <property type="match status" value="1"/>
</dbReference>
<feature type="transmembrane region" description="Helical" evidence="11">
    <location>
        <begin position="96"/>
        <end position="115"/>
    </location>
</feature>
<evidence type="ECO:0000256" key="8">
    <source>
        <dbReference type="ARBA" id="ARBA00022989"/>
    </source>
</evidence>
<dbReference type="InterPro" id="IPR003439">
    <property type="entry name" value="ABC_transporter-like_ATP-bd"/>
</dbReference>
<evidence type="ECO:0000259" key="12">
    <source>
        <dbReference type="PROSITE" id="PS50893"/>
    </source>
</evidence>
<feature type="transmembrane region" description="Helical" evidence="11">
    <location>
        <begin position="135"/>
        <end position="151"/>
    </location>
</feature>
<keyword evidence="2" id="KW-0813">Transport</keyword>
<dbReference type="FunFam" id="1.20.1560.10:FF:000020">
    <property type="entry name" value="ABC metal ion transporter"/>
    <property type="match status" value="1"/>
</dbReference>
<feature type="transmembrane region" description="Helical" evidence="11">
    <location>
        <begin position="27"/>
        <end position="48"/>
    </location>
</feature>
<gene>
    <name evidence="14" type="ORF">HG535_0G03440</name>
</gene>
<evidence type="ECO:0000256" key="9">
    <source>
        <dbReference type="ARBA" id="ARBA00023136"/>
    </source>
</evidence>
<feature type="transmembrane region" description="Helical" evidence="11">
    <location>
        <begin position="1104"/>
        <end position="1123"/>
    </location>
</feature>
<feature type="transmembrane region" description="Helical" evidence="11">
    <location>
        <begin position="426"/>
        <end position="444"/>
    </location>
</feature>
<feature type="domain" description="ABC transporter" evidence="12">
    <location>
        <begin position="623"/>
        <end position="856"/>
    </location>
</feature>
<dbReference type="Pfam" id="PF24357">
    <property type="entry name" value="TMD0_ABC"/>
    <property type="match status" value="1"/>
</dbReference>
<dbReference type="Proteomes" id="UP000509704">
    <property type="component" value="Chromosome 7"/>
</dbReference>
<dbReference type="InterPro" id="IPR011527">
    <property type="entry name" value="ABC1_TM_dom"/>
</dbReference>
<sequence>MSTSLNQCQYGYRPYIDSSTNAINPCFFSLINLIQGGFFFIIGFIQLVQLCKEPRAPSSINYHSVSTKLFYQLTNIGLQGVLVLCELVFISQPTEIYPSVLHYSLTVHLLFDVFISLPTKYLEYFKCTCAIGNQLFYYMIQMMVLALQLTLRLVRSPDERFNLIRGQTGAIFEVIILLNSIIIFLNEFYFYEPSSELLRFYDEKGYPRDNNILQNVTFTWMNDLITDTYSQGEIPNPRNLPTLPADLNIEIVSKNLQSKWETEKWRGRNSLFKALSKTFGKTILIAISYQTLKDLLSVLQPQLLRMFILCFNNDREQIYPPINGMFIAFGLFFTTVLSTFLQNHYYIRIFEVGLGMKGSLIAMIYQKSLKLSLSSRESRSTGDILNMASTDANKIQKFFEDCQVIFGAPVKATVVIISLYSFLGKAIFAGLATMAVMIPINTLISKRVKKLYKTQMEYKDSRLKTTNEIIGSIKSIKLYAWEMPMLDRLNHIRNDLEIQNFKKIGIVSNLIVFLWNSVPLIVTCSTFGLFSLQSETPLSPEIVFPSLALFNILNDAIYSLPSIINSIIETKVSMDRLTAFLLSEELDESFIYFEEEQVNKLDPVVEISNATFLWNSLPRLKDEQNEDFEAIIESPRVALANIYNFQVPKGAITCITGRVGSGKSTLLRAILGQLPCISAENTDGNPKVIIRASSIAYCAQEPWIFNGTIRENILFGHRFDENYYHATISACQLLPDLDVLPNGDKTLVGEKGISLSGGQKARVSLARAVFARSDLYILDDVLSAVDTEVRTNIINQVLDQQSGLLKKKSIILATNTLSVLKNSQKIYVLQMGRIAESGTYAEAISNEKITILHKLLNEFDLNLKKAPDPQAAIQESVRDGYDSILEENRESSMLTHPMELEEEVSEQLNSRRASIESFKSPLLTDYEDSKTTNNQQIEKIESGRVKASVYLFYIKACGITGCVLFLSFLILSRLFDLIENLWLKRWSEANEKNGSNQDVLKFVAIYALIGICSAAFNNLRTIVMLFFCSIKGSKVLHDTMAKNVMRAPMSFFETTPTGRILNRFSSDMQAVDSSLQWIFSFFFRSISNYLLTVVLISYNMPQFLAFNTLLLVVYMYYQSYYITLSRELKRLNSVSVSPIMSLIGETLEGHVVINAFNQLKRFNFLNFCNVQYNVDCNYHLRSTNRWLSVRLETIGAFTVLTTALLALSTIESSKKISPGMVGLLMSYALQVTSSLLWIVRMTVQIETNIVSVERIYEYCNLPSEAPEIIADKRVSKYWPEYGKIVFKDYCTRYRKGLQPVLKNLTMKIKPQEKIGIVGRTGAGKSTFSLALFRLLEATEGSIEIDGTDISSIGLSDLRSHLGIIPQEAEAFEGTVRSNLDPFNQYSDDELWKAITLSHLRPQIARMLGYTEELPQSFDKQQILEAKINARGSNLSVGERQLLCLSRALLNKSKILVFDEATAAVDVETDKIIQKTIRSELKDRTILTIAHRLDTILDCDKILVLDKGEIKEFDTPANLLSNSGSMFYSLYQKNM</sequence>
<feature type="transmembrane region" description="Helical" evidence="11">
    <location>
        <begin position="542"/>
        <end position="564"/>
    </location>
</feature>
<dbReference type="FunFam" id="3.40.50.300:FF:000565">
    <property type="entry name" value="ABC bile acid transporter"/>
    <property type="match status" value="1"/>
</dbReference>
<dbReference type="CDD" id="cd03250">
    <property type="entry name" value="ABCC_MRP_domain1"/>
    <property type="match status" value="1"/>
</dbReference>
<feature type="transmembrane region" description="Helical" evidence="11">
    <location>
        <begin position="404"/>
        <end position="420"/>
    </location>
</feature>
<evidence type="ECO:0000313" key="14">
    <source>
        <dbReference type="EMBL" id="QLG74461.1"/>
    </source>
</evidence>
<dbReference type="InterPro" id="IPR044746">
    <property type="entry name" value="ABCC_6TM_D1"/>
</dbReference>
<evidence type="ECO:0000256" key="10">
    <source>
        <dbReference type="ARBA" id="ARBA00053425"/>
    </source>
</evidence>